<reference evidence="7 8" key="1">
    <citation type="journal article" date="2019" name="Sci. Data">
        <title>Hybrid genome assembly and annotation of Danionella translucida.</title>
        <authorList>
            <person name="Kadobianskyi M."/>
            <person name="Schulze L."/>
            <person name="Schuelke M."/>
            <person name="Judkewitz B."/>
        </authorList>
    </citation>
    <scope>NUCLEOTIDE SEQUENCE [LARGE SCALE GENOMIC DNA]</scope>
    <source>
        <strain evidence="7 8">Bolton</strain>
    </source>
</reference>
<keyword evidence="2" id="KW-0963">Cytoplasm</keyword>
<dbReference type="InterPro" id="IPR006597">
    <property type="entry name" value="Sel1-like"/>
</dbReference>
<dbReference type="InterPro" id="IPR052323">
    <property type="entry name" value="LRP2-binding"/>
</dbReference>
<dbReference type="InterPro" id="IPR011990">
    <property type="entry name" value="TPR-like_helical_dom_sf"/>
</dbReference>
<keyword evidence="4" id="KW-0802">TPR repeat</keyword>
<name>A0A553QVH9_9TELE</name>
<dbReference type="EMBL" id="SRMA01025486">
    <property type="protein sequence ID" value="TRY93960.1"/>
    <property type="molecule type" value="Genomic_DNA"/>
</dbReference>
<comment type="subcellular location">
    <subcellularLocation>
        <location evidence="1">Cytoplasm</location>
    </subcellularLocation>
</comment>
<dbReference type="SUPFAM" id="SSF81901">
    <property type="entry name" value="HCP-like"/>
    <property type="match status" value="1"/>
</dbReference>
<dbReference type="Gene3D" id="1.25.40.10">
    <property type="entry name" value="Tetratricopeptide repeat domain"/>
    <property type="match status" value="1"/>
</dbReference>
<dbReference type="PANTHER" id="PTHR44554">
    <property type="entry name" value="LRP2-BINDING PROTEIN"/>
    <property type="match status" value="1"/>
</dbReference>
<dbReference type="Proteomes" id="UP000316079">
    <property type="component" value="Unassembled WGS sequence"/>
</dbReference>
<dbReference type="AlphaFoldDB" id="A0A553QVH9"/>
<evidence type="ECO:0000256" key="1">
    <source>
        <dbReference type="ARBA" id="ARBA00004496"/>
    </source>
</evidence>
<accession>A0A553QVH9</accession>
<dbReference type="Pfam" id="PF08238">
    <property type="entry name" value="Sel1"/>
    <property type="match status" value="5"/>
</dbReference>
<dbReference type="STRING" id="623744.A0A553QVH9"/>
<dbReference type="GO" id="GO:0005737">
    <property type="term" value="C:cytoplasm"/>
    <property type="evidence" value="ECO:0007669"/>
    <property type="project" value="UniProtKB-SubCell"/>
</dbReference>
<dbReference type="PANTHER" id="PTHR44554:SF1">
    <property type="entry name" value="LRP2-BINDING PROTEIN"/>
    <property type="match status" value="1"/>
</dbReference>
<dbReference type="SMART" id="SM00671">
    <property type="entry name" value="SEL1"/>
    <property type="match status" value="5"/>
</dbReference>
<evidence type="ECO:0000256" key="5">
    <source>
        <dbReference type="ARBA" id="ARBA00037614"/>
    </source>
</evidence>
<organism evidence="7 8">
    <name type="scientific">Danionella cerebrum</name>
    <dbReference type="NCBI Taxonomy" id="2873325"/>
    <lineage>
        <taxon>Eukaryota</taxon>
        <taxon>Metazoa</taxon>
        <taxon>Chordata</taxon>
        <taxon>Craniata</taxon>
        <taxon>Vertebrata</taxon>
        <taxon>Euteleostomi</taxon>
        <taxon>Actinopterygii</taxon>
        <taxon>Neopterygii</taxon>
        <taxon>Teleostei</taxon>
        <taxon>Ostariophysi</taxon>
        <taxon>Cypriniformes</taxon>
        <taxon>Danionidae</taxon>
        <taxon>Danioninae</taxon>
        <taxon>Danionella</taxon>
    </lineage>
</organism>
<gene>
    <name evidence="7" type="ORF">DNTS_021115</name>
</gene>
<evidence type="ECO:0000256" key="4">
    <source>
        <dbReference type="ARBA" id="ARBA00022803"/>
    </source>
</evidence>
<evidence type="ECO:0000256" key="3">
    <source>
        <dbReference type="ARBA" id="ARBA00022737"/>
    </source>
</evidence>
<keyword evidence="8" id="KW-1185">Reference proteome</keyword>
<evidence type="ECO:0000313" key="8">
    <source>
        <dbReference type="Proteomes" id="UP000316079"/>
    </source>
</evidence>
<comment type="caution">
    <text evidence="7">The sequence shown here is derived from an EMBL/GenBank/DDBJ whole genome shotgun (WGS) entry which is preliminary data.</text>
</comment>
<comment type="function">
    <text evidence="5">May act as an adapter that regulates LRP2 function.</text>
</comment>
<evidence type="ECO:0000313" key="7">
    <source>
        <dbReference type="EMBL" id="TRY93960.1"/>
    </source>
</evidence>
<dbReference type="OrthoDB" id="2384430at2759"/>
<evidence type="ECO:0000256" key="2">
    <source>
        <dbReference type="ARBA" id="ARBA00022490"/>
    </source>
</evidence>
<evidence type="ECO:0000256" key="6">
    <source>
        <dbReference type="ARBA" id="ARBA00039954"/>
    </source>
</evidence>
<proteinExistence type="predicted"/>
<sequence>MSDENIESVEEIKVEGDAEDSETVFLMGQSHYDKGHFTEAKLVFDRIKDEDPRALYQLAVMYYDGLGTEEDLDLAIEFMRKVAFWDSPKVGSIKYAALYNLAQAYLEGFGVQASNGEAERFLLLAADDGNPGASVKAQSALGMFYSRPETLDINKAFLWHSEACGNGSLESQGALGVMYRFGHGVPQDSDSALFCLKEAAERGNVYAQGHLTACYYHRKLYSRAAALGERVSGYKDISAIARETDCLEEYIRKGIAIAMFYFARCLFLGRGALQNREQAKIYFTQAARMDPDICKQLQTDITHGRM</sequence>
<keyword evidence="3" id="KW-0677">Repeat</keyword>
<protein>
    <recommendedName>
        <fullName evidence="6">LRP2-binding protein</fullName>
    </recommendedName>
</protein>